<evidence type="ECO:0000256" key="3">
    <source>
        <dbReference type="SAM" id="Coils"/>
    </source>
</evidence>
<dbReference type="Pfam" id="PF21374">
    <property type="entry name" value="WsaF_N"/>
    <property type="match status" value="1"/>
</dbReference>
<dbReference type="EMBL" id="FNLO01000010">
    <property type="protein sequence ID" value="SDV50161.1"/>
    <property type="molecule type" value="Genomic_DNA"/>
</dbReference>
<evidence type="ECO:0000256" key="1">
    <source>
        <dbReference type="ARBA" id="ARBA00022603"/>
    </source>
</evidence>
<evidence type="ECO:0000256" key="2">
    <source>
        <dbReference type="ARBA" id="ARBA00022679"/>
    </source>
</evidence>
<dbReference type="GO" id="GO:0071770">
    <property type="term" value="P:DIM/DIP cell wall layer assembly"/>
    <property type="evidence" value="ECO:0007669"/>
    <property type="project" value="TreeGrafter"/>
</dbReference>
<organism evidence="6 7">
    <name type="scientific">Chitinasiproducens palmae</name>
    <dbReference type="NCBI Taxonomy" id="1770053"/>
    <lineage>
        <taxon>Bacteria</taxon>
        <taxon>Pseudomonadati</taxon>
        <taxon>Pseudomonadota</taxon>
        <taxon>Betaproteobacteria</taxon>
        <taxon>Burkholderiales</taxon>
        <taxon>Burkholderiaceae</taxon>
        <taxon>Chitinasiproducens</taxon>
    </lineage>
</organism>
<keyword evidence="3" id="KW-0175">Coiled coil</keyword>
<reference evidence="7" key="1">
    <citation type="submission" date="2016-09" db="EMBL/GenBank/DDBJ databases">
        <authorList>
            <person name="Varghese N."/>
            <person name="Submissions S."/>
        </authorList>
    </citation>
    <scope>NUCLEOTIDE SEQUENCE [LARGE SCALE GENOMIC DNA]</scope>
    <source>
        <strain evidence="7">JS23</strain>
    </source>
</reference>
<feature type="domain" description="WsaF C-terminal" evidence="5">
    <location>
        <begin position="722"/>
        <end position="855"/>
    </location>
</feature>
<dbReference type="SUPFAM" id="SSF53335">
    <property type="entry name" value="S-adenosyl-L-methionine-dependent methyltransferases"/>
    <property type="match status" value="1"/>
</dbReference>
<dbReference type="GO" id="GO:0008168">
    <property type="term" value="F:methyltransferase activity"/>
    <property type="evidence" value="ECO:0007669"/>
    <property type="project" value="UniProtKB-KW"/>
</dbReference>
<dbReference type="Proteomes" id="UP000243719">
    <property type="component" value="Unassembled WGS sequence"/>
</dbReference>
<dbReference type="PANTHER" id="PTHR40048">
    <property type="entry name" value="RHAMNOSYL O-METHYLTRANSFERASE"/>
    <property type="match status" value="1"/>
</dbReference>
<dbReference type="Gene3D" id="3.40.50.150">
    <property type="entry name" value="Vaccinia Virus protein VP39"/>
    <property type="match status" value="1"/>
</dbReference>
<evidence type="ECO:0000259" key="4">
    <source>
        <dbReference type="Pfam" id="PF21374"/>
    </source>
</evidence>
<name>A0A1H2PTT8_9BURK</name>
<dbReference type="OrthoDB" id="9032165at2"/>
<dbReference type="InterPro" id="IPR055050">
    <property type="entry name" value="WsaF_C"/>
</dbReference>
<sequence>MNHQASDADGEIDPYDVSDLLAPVLAPLFWRADRIDLRSAWTEHIPFGQWIVAVTRPRLLVELGTHSGVSYSAFCLAVERAQLDTRCFAVDTWQGDAHAGAYDDAVFADFEPHHRTRFGSFSTLIRASFDDALQNFADGSIDLLHIDGFHSYEAVGHDFESWRPKLSERAVVLFHDTNERAAGFGVWRFWDEVRRRHPSFEFLHGHGLGVLAYGANAPRAVLSLCNQRGDAASTVRHRFSVLGERWEAERRLLAADSSQKASFDVGTRQQAALEQELDQWRNRSQAAETACAQANARVVAQNDENRELHAALLRAESKARSLAASLQNERERTVTGEAAATSGSSVVADAQQALAAERARRLEIESSTVWRATSQMRSFLGTHPRLRRAAHLAALGVTGSLRQHLSLRKQHLKDAEVVAASSLFDAQWYTAHYADAAASKLPPHLHYAIVGRDGRSPGPNFDALHYLEHNADVRAANLNPLAHFERFGRKENRPMRPVTGQIATRTADAPIPVRELLDRHFASIAPLRVFRVAGEPRRVTMVTDSISRGALFGGVATAIVFSTMLADRLGLPLRLVTRLDAPDPHAYADILALNNIPAKQNVDFVHSGLADGYELSVADSDLFVTTSWWTTRSVRRAVPADRIVYLLQEDERMFYPFGDERLRCVEMLAEPGIHFAINSELLYRHLTSGNDALRSVSANGHWFEPAFPAIKRAGRRPASGKRNFFFYARPNNLRNLYWRGLEVINACLEDGTLAPDEWAFHFAGKDMHQIVLPHDVKPNYYRNLSWHEYLELIQEMDIGLSLMDTPHPSYPPIDLAGAGAVVVTNQQGLKTSLDKYSRNILCVDPSIAELKKAIRAAVSLADDKHTLAQNWSDEGIAKDWSQTLAPCLDALVAKLGTRAK</sequence>
<dbReference type="InterPro" id="IPR029063">
    <property type="entry name" value="SAM-dependent_MTases_sf"/>
</dbReference>
<evidence type="ECO:0000259" key="5">
    <source>
        <dbReference type="Pfam" id="PF22772"/>
    </source>
</evidence>
<feature type="domain" description="WsaF N-terminal" evidence="4">
    <location>
        <begin position="538"/>
        <end position="657"/>
    </location>
</feature>
<dbReference type="RefSeq" id="WP_091910870.1">
    <property type="nucleotide sequence ID" value="NZ_FNLO01000010.1"/>
</dbReference>
<gene>
    <name evidence="6" type="ORF">SAMN05216551_110173</name>
</gene>
<keyword evidence="7" id="KW-1185">Reference proteome</keyword>
<dbReference type="Gene3D" id="3.40.50.11090">
    <property type="match status" value="1"/>
</dbReference>
<dbReference type="Pfam" id="PF13578">
    <property type="entry name" value="Methyltransf_24"/>
    <property type="match status" value="1"/>
</dbReference>
<evidence type="ECO:0000313" key="6">
    <source>
        <dbReference type="EMBL" id="SDV50161.1"/>
    </source>
</evidence>
<accession>A0A1H2PTT8</accession>
<protein>
    <submittedName>
        <fullName evidence="6">Methyltransferase domain-containing protein</fullName>
    </submittedName>
</protein>
<keyword evidence="2 6" id="KW-0808">Transferase</keyword>
<dbReference type="AlphaFoldDB" id="A0A1H2PTT8"/>
<dbReference type="InterPro" id="IPR048510">
    <property type="entry name" value="WsaF_N"/>
</dbReference>
<proteinExistence type="predicted"/>
<dbReference type="STRING" id="1770053.SAMN05216551_110173"/>
<dbReference type="PANTHER" id="PTHR40048:SF1">
    <property type="entry name" value="RHAMNOSYL O-METHYLTRANSFERASE"/>
    <property type="match status" value="1"/>
</dbReference>
<feature type="coiled-coil region" evidence="3">
    <location>
        <begin position="270"/>
        <end position="332"/>
    </location>
</feature>
<dbReference type="Gene3D" id="3.40.50.2000">
    <property type="entry name" value="Glycogen Phosphorylase B"/>
    <property type="match status" value="1"/>
</dbReference>
<evidence type="ECO:0000313" key="7">
    <source>
        <dbReference type="Proteomes" id="UP000243719"/>
    </source>
</evidence>
<dbReference type="GO" id="GO:0005886">
    <property type="term" value="C:plasma membrane"/>
    <property type="evidence" value="ECO:0007669"/>
    <property type="project" value="TreeGrafter"/>
</dbReference>
<dbReference type="GO" id="GO:0030247">
    <property type="term" value="F:polysaccharide binding"/>
    <property type="evidence" value="ECO:0007669"/>
    <property type="project" value="InterPro"/>
</dbReference>
<dbReference type="GO" id="GO:0032259">
    <property type="term" value="P:methylation"/>
    <property type="evidence" value="ECO:0007669"/>
    <property type="project" value="UniProtKB-KW"/>
</dbReference>
<keyword evidence="1 6" id="KW-0489">Methyltransferase</keyword>
<dbReference type="Pfam" id="PF22772">
    <property type="entry name" value="WsaF_C"/>
    <property type="match status" value="1"/>
</dbReference>